<keyword evidence="1" id="KW-0805">Transcription regulation</keyword>
<dbReference type="SMART" id="SM00866">
    <property type="entry name" value="UTRA"/>
    <property type="match status" value="1"/>
</dbReference>
<dbReference type="Gene3D" id="3.40.1410.10">
    <property type="entry name" value="Chorismate lyase-like"/>
    <property type="match status" value="2"/>
</dbReference>
<dbReference type="PRINTS" id="PR00035">
    <property type="entry name" value="HTHGNTR"/>
</dbReference>
<name>A0ABY7KPJ8_9ACTN</name>
<keyword evidence="2" id="KW-0238">DNA-binding</keyword>
<keyword evidence="6" id="KW-1185">Reference proteome</keyword>
<dbReference type="Gene3D" id="1.10.10.10">
    <property type="entry name" value="Winged helix-like DNA-binding domain superfamily/Winged helix DNA-binding domain"/>
    <property type="match status" value="1"/>
</dbReference>
<dbReference type="PANTHER" id="PTHR44846:SF1">
    <property type="entry name" value="MANNOSYL-D-GLYCERATE TRANSPORT_METABOLISM SYSTEM REPRESSOR MNGR-RELATED"/>
    <property type="match status" value="1"/>
</dbReference>
<gene>
    <name evidence="5" type="ORF">STRCI_006250</name>
</gene>
<dbReference type="SMART" id="SM00345">
    <property type="entry name" value="HTH_GNTR"/>
    <property type="match status" value="1"/>
</dbReference>
<dbReference type="InterPro" id="IPR036390">
    <property type="entry name" value="WH_DNA-bd_sf"/>
</dbReference>
<dbReference type="SUPFAM" id="SSF46785">
    <property type="entry name" value="Winged helix' DNA-binding domain"/>
    <property type="match status" value="1"/>
</dbReference>
<evidence type="ECO:0000313" key="5">
    <source>
        <dbReference type="EMBL" id="WAZ24799.1"/>
    </source>
</evidence>
<proteinExistence type="predicted"/>
<dbReference type="InterPro" id="IPR011663">
    <property type="entry name" value="UTRA"/>
</dbReference>
<protein>
    <submittedName>
        <fullName evidence="5">GntR family transcriptional regulator</fullName>
    </submittedName>
</protein>
<keyword evidence="3" id="KW-0804">Transcription</keyword>
<dbReference type="Proteomes" id="UP001164439">
    <property type="component" value="Chromosome"/>
</dbReference>
<dbReference type="SUPFAM" id="SSF64288">
    <property type="entry name" value="Chorismate lyase-like"/>
    <property type="match status" value="1"/>
</dbReference>
<sequence>MTTDAGARAPKYYRVKEQLLELTRTLGPDAPIPAERSLAVALRTSRTTVRRALRELAGEGRLDRVHGKGTFVARPKVYGTLRLDSCAEDLRAQGVEPGARTLDVGRVAADEKLSGLLGVGVGEPVLRVERLLLADGEPLAVETTHRNPGAGHAAEGEVTVETTLATPCEATLLHTDVGQPMLLVTRHSRTADGEPVDWVRSVYRGARYRFVTTLLRATD</sequence>
<dbReference type="InterPro" id="IPR000524">
    <property type="entry name" value="Tscrpt_reg_HTH_GntR"/>
</dbReference>
<dbReference type="PROSITE" id="PS50949">
    <property type="entry name" value="HTH_GNTR"/>
    <property type="match status" value="1"/>
</dbReference>
<dbReference type="InterPro" id="IPR050679">
    <property type="entry name" value="Bact_HTH_transcr_reg"/>
</dbReference>
<accession>A0ABY7KPJ8</accession>
<dbReference type="Pfam" id="PF07702">
    <property type="entry name" value="UTRA"/>
    <property type="match status" value="2"/>
</dbReference>
<organism evidence="5 6">
    <name type="scientific">Streptomyces cinnabarinus</name>
    <dbReference type="NCBI Taxonomy" id="67287"/>
    <lineage>
        <taxon>Bacteria</taxon>
        <taxon>Bacillati</taxon>
        <taxon>Actinomycetota</taxon>
        <taxon>Actinomycetes</taxon>
        <taxon>Kitasatosporales</taxon>
        <taxon>Streptomycetaceae</taxon>
        <taxon>Streptomyces</taxon>
    </lineage>
</organism>
<dbReference type="CDD" id="cd07377">
    <property type="entry name" value="WHTH_GntR"/>
    <property type="match status" value="1"/>
</dbReference>
<dbReference type="EMBL" id="CP114413">
    <property type="protein sequence ID" value="WAZ24799.1"/>
    <property type="molecule type" value="Genomic_DNA"/>
</dbReference>
<dbReference type="PANTHER" id="PTHR44846">
    <property type="entry name" value="MANNOSYL-D-GLYCERATE TRANSPORT/METABOLISM SYSTEM REPRESSOR MNGR-RELATED"/>
    <property type="match status" value="1"/>
</dbReference>
<evidence type="ECO:0000313" key="6">
    <source>
        <dbReference type="Proteomes" id="UP001164439"/>
    </source>
</evidence>
<evidence type="ECO:0000256" key="1">
    <source>
        <dbReference type="ARBA" id="ARBA00023015"/>
    </source>
</evidence>
<evidence type="ECO:0000259" key="4">
    <source>
        <dbReference type="PROSITE" id="PS50949"/>
    </source>
</evidence>
<evidence type="ECO:0000256" key="3">
    <source>
        <dbReference type="ARBA" id="ARBA00023163"/>
    </source>
</evidence>
<reference evidence="5" key="1">
    <citation type="submission" date="2022-12" db="EMBL/GenBank/DDBJ databases">
        <authorList>
            <person name="Ruckert C."/>
            <person name="Busche T."/>
            <person name="Kalinowski J."/>
            <person name="Wittmann C."/>
        </authorList>
    </citation>
    <scope>NUCLEOTIDE SEQUENCE</scope>
    <source>
        <strain evidence="5">DSM 40467</strain>
    </source>
</reference>
<feature type="domain" description="HTH gntR-type" evidence="4">
    <location>
        <begin position="9"/>
        <end position="75"/>
    </location>
</feature>
<dbReference type="InterPro" id="IPR028978">
    <property type="entry name" value="Chorismate_lyase_/UTRA_dom_sf"/>
</dbReference>
<evidence type="ECO:0000256" key="2">
    <source>
        <dbReference type="ARBA" id="ARBA00023125"/>
    </source>
</evidence>
<dbReference type="Pfam" id="PF00392">
    <property type="entry name" value="GntR"/>
    <property type="match status" value="1"/>
</dbReference>
<dbReference type="InterPro" id="IPR036388">
    <property type="entry name" value="WH-like_DNA-bd_sf"/>
</dbReference>